<sequence length="183" mass="19705">MDSPVLFVIIGCEIGFWVIVFAGLAVRYGLRAQRASTIVLRLVPVVDLVLLAAVALDLHAGAQVEQIHRIAGIYLGVTVAFGHSMIRWADVRCAHWFFDGPPPPPRVKHGPEAVRREVAEFGRWLLAAAIAGACILGLAVTVADSDQAHDLFGIFPLLGIITAIWLVTGPVWAVVDQGSRARS</sequence>
<evidence type="ECO:0008006" key="4">
    <source>
        <dbReference type="Google" id="ProtNLM"/>
    </source>
</evidence>
<keyword evidence="1" id="KW-0472">Membrane</keyword>
<feature type="transmembrane region" description="Helical" evidence="1">
    <location>
        <begin position="38"/>
        <end position="60"/>
    </location>
</feature>
<evidence type="ECO:0000313" key="2">
    <source>
        <dbReference type="EMBL" id="WUM20529.1"/>
    </source>
</evidence>
<feature type="transmembrane region" description="Helical" evidence="1">
    <location>
        <begin position="154"/>
        <end position="175"/>
    </location>
</feature>
<evidence type="ECO:0000256" key="1">
    <source>
        <dbReference type="SAM" id="Phobius"/>
    </source>
</evidence>
<reference evidence="2 3" key="1">
    <citation type="submission" date="2022-10" db="EMBL/GenBank/DDBJ databases">
        <title>The complete genomes of actinobacterial strains from the NBC collection.</title>
        <authorList>
            <person name="Joergensen T.S."/>
            <person name="Alvarez Arevalo M."/>
            <person name="Sterndorff E.B."/>
            <person name="Faurdal D."/>
            <person name="Vuksanovic O."/>
            <person name="Mourched A.-S."/>
            <person name="Charusanti P."/>
            <person name="Shaw S."/>
            <person name="Blin K."/>
            <person name="Weber T."/>
        </authorList>
    </citation>
    <scope>NUCLEOTIDE SEQUENCE [LARGE SCALE GENOMIC DNA]</scope>
    <source>
        <strain evidence="2 3">NBC_00319</strain>
    </source>
</reference>
<dbReference type="EMBL" id="CP108021">
    <property type="protein sequence ID" value="WUM20529.1"/>
    <property type="molecule type" value="Genomic_DNA"/>
</dbReference>
<feature type="transmembrane region" description="Helical" evidence="1">
    <location>
        <begin position="66"/>
        <end position="86"/>
    </location>
</feature>
<organism evidence="2 3">
    <name type="scientific">Williamsia herbipolensis</name>
    <dbReference type="NCBI Taxonomy" id="1603258"/>
    <lineage>
        <taxon>Bacteria</taxon>
        <taxon>Bacillati</taxon>
        <taxon>Actinomycetota</taxon>
        <taxon>Actinomycetes</taxon>
        <taxon>Mycobacteriales</taxon>
        <taxon>Nocardiaceae</taxon>
        <taxon>Williamsia</taxon>
    </lineage>
</organism>
<dbReference type="Proteomes" id="UP001432128">
    <property type="component" value="Chromosome"/>
</dbReference>
<name>A0AAU4K3A6_9NOCA</name>
<keyword evidence="1" id="KW-1133">Transmembrane helix</keyword>
<evidence type="ECO:0000313" key="3">
    <source>
        <dbReference type="Proteomes" id="UP001432128"/>
    </source>
</evidence>
<accession>A0AAU4K3A6</accession>
<keyword evidence="3" id="KW-1185">Reference proteome</keyword>
<feature type="transmembrane region" description="Helical" evidence="1">
    <location>
        <begin position="124"/>
        <end position="142"/>
    </location>
</feature>
<dbReference type="AlphaFoldDB" id="A0AAU4K3A6"/>
<protein>
    <recommendedName>
        <fullName evidence="4">Integral membrane protein</fullName>
    </recommendedName>
</protein>
<dbReference type="KEGG" id="whr:OG579_01385"/>
<gene>
    <name evidence="2" type="ORF">OG579_01385</name>
</gene>
<feature type="transmembrane region" description="Helical" evidence="1">
    <location>
        <begin position="6"/>
        <end position="26"/>
    </location>
</feature>
<keyword evidence="1" id="KW-0812">Transmembrane</keyword>
<dbReference type="RefSeq" id="WP_328857813.1">
    <property type="nucleotide sequence ID" value="NZ_CP108021.1"/>
</dbReference>
<proteinExistence type="predicted"/>